<comment type="pathway">
    <text evidence="2">Metabolic intermediate biosynthesis; 5-phospho-alpha-D-ribose 1-diphosphate biosynthesis; 5-phospho-alpha-D-ribose 1-diphosphate from D-ribose 5-phosphate (route I): step 1/1.</text>
</comment>
<dbReference type="FunFam" id="3.40.50.2020:FF:000014">
    <property type="entry name" value="Ribose-phosphate pyrophosphokinase 1"/>
    <property type="match status" value="1"/>
</dbReference>
<dbReference type="GO" id="GO:0005737">
    <property type="term" value="C:cytoplasm"/>
    <property type="evidence" value="ECO:0007669"/>
    <property type="project" value="UniProtKB-SubCell"/>
</dbReference>
<comment type="similarity">
    <text evidence="3">Belongs to the ribose-phosphate pyrophosphokinase family.</text>
</comment>
<dbReference type="Gene3D" id="3.40.50.2020">
    <property type="match status" value="2"/>
</dbReference>
<dbReference type="PANTHER" id="PTHR10210:SF32">
    <property type="entry name" value="RIBOSE-PHOSPHATE PYROPHOSPHOKINASE 2"/>
    <property type="match status" value="1"/>
</dbReference>
<dbReference type="NCBIfam" id="NF002320">
    <property type="entry name" value="PRK01259.1"/>
    <property type="match status" value="1"/>
</dbReference>
<dbReference type="InterPro" id="IPR029057">
    <property type="entry name" value="PRTase-like"/>
</dbReference>
<evidence type="ECO:0000256" key="13">
    <source>
        <dbReference type="SAM" id="MobiDB-lite"/>
    </source>
</evidence>
<evidence type="ECO:0000256" key="2">
    <source>
        <dbReference type="ARBA" id="ARBA00004996"/>
    </source>
</evidence>
<dbReference type="PANTHER" id="PTHR10210">
    <property type="entry name" value="RIBOSE-PHOSPHATE DIPHOSPHOKINASE FAMILY MEMBER"/>
    <property type="match status" value="1"/>
</dbReference>
<dbReference type="AlphaFoldDB" id="A0A0M5IYL2"/>
<dbReference type="NCBIfam" id="TIGR01251">
    <property type="entry name" value="ribP_PPkin"/>
    <property type="match status" value="1"/>
</dbReference>
<dbReference type="GO" id="GO:0016301">
    <property type="term" value="F:kinase activity"/>
    <property type="evidence" value="ECO:0007669"/>
    <property type="project" value="UniProtKB-KW"/>
</dbReference>
<proteinExistence type="inferred from homology"/>
<protein>
    <recommendedName>
        <fullName evidence="4">ribose-phosphate diphosphokinase</fullName>
        <ecNumber evidence="4">2.7.6.1</ecNumber>
    </recommendedName>
</protein>
<keyword evidence="5" id="KW-0808">Transferase</keyword>
<dbReference type="GO" id="GO:0000287">
    <property type="term" value="F:magnesium ion binding"/>
    <property type="evidence" value="ECO:0007669"/>
    <property type="project" value="InterPro"/>
</dbReference>
<evidence type="ECO:0000256" key="6">
    <source>
        <dbReference type="ARBA" id="ARBA00022723"/>
    </source>
</evidence>
<evidence type="ECO:0000313" key="16">
    <source>
        <dbReference type="Proteomes" id="UP000494163"/>
    </source>
</evidence>
<evidence type="ECO:0000256" key="3">
    <source>
        <dbReference type="ARBA" id="ARBA00006478"/>
    </source>
</evidence>
<feature type="compositionally biased region" description="Polar residues" evidence="13">
    <location>
        <begin position="328"/>
        <end position="341"/>
    </location>
</feature>
<comment type="subcellular location">
    <subcellularLocation>
        <location evidence="1">Cytoplasm</location>
    </subcellularLocation>
</comment>
<dbReference type="GO" id="GO:0002189">
    <property type="term" value="C:ribose phosphate diphosphokinase complex"/>
    <property type="evidence" value="ECO:0007669"/>
    <property type="project" value="TreeGrafter"/>
</dbReference>
<evidence type="ECO:0000256" key="9">
    <source>
        <dbReference type="ARBA" id="ARBA00022777"/>
    </source>
</evidence>
<reference evidence="15 16" key="1">
    <citation type="submission" date="2015-08" db="EMBL/GenBank/DDBJ databases">
        <title>Ancestral chromatin configuration constrains chromatin evolution on differentiating sex chromosomes in Drosophila.</title>
        <authorList>
            <person name="Zhou Q."/>
            <person name="Bachtrog D."/>
        </authorList>
    </citation>
    <scope>NUCLEOTIDE SEQUENCE [LARGE SCALE GENOMIC DNA]</scope>
    <source>
        <tissue evidence="15">Whole larvae</tissue>
    </source>
</reference>
<keyword evidence="9" id="KW-0418">Kinase</keyword>
<dbReference type="SUPFAM" id="SSF53271">
    <property type="entry name" value="PRTase-like"/>
    <property type="match status" value="1"/>
</dbReference>
<dbReference type="OrthoDB" id="413572at2759"/>
<dbReference type="InterPro" id="IPR029099">
    <property type="entry name" value="Pribosyltran_N"/>
</dbReference>
<evidence type="ECO:0000256" key="10">
    <source>
        <dbReference type="ARBA" id="ARBA00022840"/>
    </source>
</evidence>
<name>A0A0M5IYL2_DROBS</name>
<feature type="domain" description="Ribose-phosphate pyrophosphokinase N-terminal" evidence="14">
    <location>
        <begin position="3"/>
        <end position="119"/>
    </location>
</feature>
<dbReference type="Pfam" id="PF13793">
    <property type="entry name" value="Pribosyltran_N"/>
    <property type="match status" value="1"/>
</dbReference>
<keyword evidence="7" id="KW-0545">Nucleotide biosynthesis</keyword>
<evidence type="ECO:0000256" key="11">
    <source>
        <dbReference type="ARBA" id="ARBA00022842"/>
    </source>
</evidence>
<dbReference type="GO" id="GO:0006164">
    <property type="term" value="P:purine nucleotide biosynthetic process"/>
    <property type="evidence" value="ECO:0007669"/>
    <property type="project" value="TreeGrafter"/>
</dbReference>
<accession>A0A0M5IYL2</accession>
<keyword evidence="6" id="KW-0479">Metal-binding</keyword>
<evidence type="ECO:0000256" key="8">
    <source>
        <dbReference type="ARBA" id="ARBA00022741"/>
    </source>
</evidence>
<comment type="catalytic activity">
    <reaction evidence="12">
        <text>D-ribose 5-phosphate + ATP = 5-phospho-alpha-D-ribose 1-diphosphate + AMP + H(+)</text>
        <dbReference type="Rhea" id="RHEA:15609"/>
        <dbReference type="ChEBI" id="CHEBI:15378"/>
        <dbReference type="ChEBI" id="CHEBI:30616"/>
        <dbReference type="ChEBI" id="CHEBI:58017"/>
        <dbReference type="ChEBI" id="CHEBI:78346"/>
        <dbReference type="ChEBI" id="CHEBI:456215"/>
        <dbReference type="EC" id="2.7.6.1"/>
    </reaction>
</comment>
<dbReference type="STRING" id="30019.A0A0M5IYL2"/>
<dbReference type="EC" id="2.7.6.1" evidence="4"/>
<dbReference type="SMR" id="A0A0M5IYL2"/>
<evidence type="ECO:0000256" key="1">
    <source>
        <dbReference type="ARBA" id="ARBA00004496"/>
    </source>
</evidence>
<evidence type="ECO:0000256" key="12">
    <source>
        <dbReference type="ARBA" id="ARBA00049535"/>
    </source>
</evidence>
<dbReference type="SMART" id="SM01400">
    <property type="entry name" value="Pribosyltran_N"/>
    <property type="match status" value="1"/>
</dbReference>
<dbReference type="EMBL" id="CP012523">
    <property type="protein sequence ID" value="ALC38698.1"/>
    <property type="molecule type" value="Genomic_DNA"/>
</dbReference>
<dbReference type="InterPro" id="IPR005946">
    <property type="entry name" value="Rib-P_diPkinase"/>
</dbReference>
<dbReference type="GO" id="GO:0004749">
    <property type="term" value="F:ribose phosphate diphosphokinase activity"/>
    <property type="evidence" value="ECO:0007669"/>
    <property type="project" value="UniProtKB-EC"/>
</dbReference>
<dbReference type="Pfam" id="PF14572">
    <property type="entry name" value="Pribosyl_synth"/>
    <property type="match status" value="1"/>
</dbReference>
<dbReference type="Proteomes" id="UP000494163">
    <property type="component" value="Chromosome 2L"/>
</dbReference>
<dbReference type="OMA" id="DIAIESW"/>
<sequence length="350" mass="38972">MRLMLVAGSSHGHFTQLLARYLGTEPLQATRNKYANGETRFELLESVSGGDVYLVQTSADPVNDSLMELLLMAQTCRYASAQRITAVMPCFPYARQDKMKGWQQPISAKLVANLLQAAGVHQVLTMHLHAPQLQGFFDIPCENLSSQLLLVAWIQQYVPDWRQAVIVAPDNGAVKLATSISEQLSIPLALLHKQRNFSNEIEHMLLVGDVAHKVSIVVDDMVDTGNTLCFAAQHLLEAGATKIYGCVTHGVFTGQSLEKLLQAPYELFACTNSLPLPERVQRERRIHIIDVTSIFARHIQKKNSPNFMIKMQRAPTSELFDVDDLESSKNAQGEKSVQTRPHGTRRVSSK</sequence>
<evidence type="ECO:0000256" key="4">
    <source>
        <dbReference type="ARBA" id="ARBA00013247"/>
    </source>
</evidence>
<keyword evidence="16" id="KW-1185">Reference proteome</keyword>
<evidence type="ECO:0000256" key="7">
    <source>
        <dbReference type="ARBA" id="ARBA00022727"/>
    </source>
</evidence>
<keyword evidence="10" id="KW-0067">ATP-binding</keyword>
<evidence type="ECO:0000313" key="15">
    <source>
        <dbReference type="EMBL" id="ALC38698.1"/>
    </source>
</evidence>
<dbReference type="GO" id="GO:0005524">
    <property type="term" value="F:ATP binding"/>
    <property type="evidence" value="ECO:0007669"/>
    <property type="project" value="UniProtKB-KW"/>
</dbReference>
<evidence type="ECO:0000259" key="14">
    <source>
        <dbReference type="Pfam" id="PF13793"/>
    </source>
</evidence>
<gene>
    <name evidence="15" type="ORF">Dbus_chr2Lg783</name>
</gene>
<dbReference type="CDD" id="cd06223">
    <property type="entry name" value="PRTases_typeI"/>
    <property type="match status" value="1"/>
</dbReference>
<dbReference type="FunFam" id="3.40.50.2020:FF:000005">
    <property type="entry name" value="Ribose-phosphate pyrophosphokinase 1"/>
    <property type="match status" value="1"/>
</dbReference>
<keyword evidence="8" id="KW-0547">Nucleotide-binding</keyword>
<keyword evidence="11" id="KW-0460">Magnesium</keyword>
<feature type="region of interest" description="Disordered" evidence="13">
    <location>
        <begin position="325"/>
        <end position="350"/>
    </location>
</feature>
<evidence type="ECO:0000256" key="5">
    <source>
        <dbReference type="ARBA" id="ARBA00022679"/>
    </source>
</evidence>
<organism evidence="15 16">
    <name type="scientific">Drosophila busckii</name>
    <name type="common">Fruit fly</name>
    <dbReference type="NCBI Taxonomy" id="30019"/>
    <lineage>
        <taxon>Eukaryota</taxon>
        <taxon>Metazoa</taxon>
        <taxon>Ecdysozoa</taxon>
        <taxon>Arthropoda</taxon>
        <taxon>Hexapoda</taxon>
        <taxon>Insecta</taxon>
        <taxon>Pterygota</taxon>
        <taxon>Neoptera</taxon>
        <taxon>Endopterygota</taxon>
        <taxon>Diptera</taxon>
        <taxon>Brachycera</taxon>
        <taxon>Muscomorpha</taxon>
        <taxon>Ephydroidea</taxon>
        <taxon>Drosophilidae</taxon>
        <taxon>Drosophila</taxon>
    </lineage>
</organism>
<dbReference type="GO" id="GO:0006015">
    <property type="term" value="P:5-phosphoribose 1-diphosphate biosynthetic process"/>
    <property type="evidence" value="ECO:0007669"/>
    <property type="project" value="TreeGrafter"/>
</dbReference>
<dbReference type="InterPro" id="IPR000836">
    <property type="entry name" value="PRTase_dom"/>
</dbReference>